<accession>A0A087CU35</accession>
<evidence type="ECO:0000313" key="1">
    <source>
        <dbReference type="EMBL" id="KFI86785.1"/>
    </source>
</evidence>
<dbReference type="EMBL" id="JGZL01000013">
    <property type="protein sequence ID" value="KFI86785.1"/>
    <property type="molecule type" value="Genomic_DNA"/>
</dbReference>
<sequence>MSGPEERRCAVDLYSATPMTTAQVVRHLGHPTRQCLERWLAKDPGHAGHMAEPIIPLETRTKAVEPVPGACAEAGRNCSARASELSTTGSSVYGQINVYGVTTKSERHERSYWTRTAAGNGIGGRKAPVPYGS</sequence>
<dbReference type="eggNOG" id="COG3415">
    <property type="taxonomic scope" value="Bacteria"/>
</dbReference>
<dbReference type="Proteomes" id="UP000029078">
    <property type="component" value="Unassembled WGS sequence"/>
</dbReference>
<dbReference type="RefSeq" id="WP_237743831.1">
    <property type="nucleotide sequence ID" value="NZ_JGZL01000013.1"/>
</dbReference>
<protein>
    <submittedName>
        <fullName evidence="1">Transposase</fullName>
    </submittedName>
</protein>
<comment type="caution">
    <text evidence="1">The sequence shown here is derived from an EMBL/GenBank/DDBJ whole genome shotgun (WGS) entry which is preliminary data.</text>
</comment>
<proteinExistence type="predicted"/>
<evidence type="ECO:0000313" key="2">
    <source>
        <dbReference type="Proteomes" id="UP000029078"/>
    </source>
</evidence>
<dbReference type="STRING" id="78346.BRUM_1699"/>
<keyword evidence="2" id="KW-1185">Reference proteome</keyword>
<organism evidence="1 2">
    <name type="scientific">Bifidobacterium ruminantium</name>
    <dbReference type="NCBI Taxonomy" id="78346"/>
    <lineage>
        <taxon>Bacteria</taxon>
        <taxon>Bacillati</taxon>
        <taxon>Actinomycetota</taxon>
        <taxon>Actinomycetes</taxon>
        <taxon>Bifidobacteriales</taxon>
        <taxon>Bifidobacteriaceae</taxon>
        <taxon>Bifidobacterium</taxon>
    </lineage>
</organism>
<dbReference type="AlphaFoldDB" id="A0A087CU35"/>
<gene>
    <name evidence="1" type="ORF">BRUM_1699</name>
</gene>
<name>A0A087CU35_BIFRU</name>
<reference evidence="1 2" key="1">
    <citation type="submission" date="2014-03" db="EMBL/GenBank/DDBJ databases">
        <title>Genomics of Bifidobacteria.</title>
        <authorList>
            <person name="Ventura M."/>
            <person name="Milani C."/>
            <person name="Lugli G.A."/>
        </authorList>
    </citation>
    <scope>NUCLEOTIDE SEQUENCE [LARGE SCALE GENOMIC DNA]</scope>
    <source>
        <strain evidence="1 2">LMG 21811</strain>
    </source>
</reference>